<evidence type="ECO:0000256" key="4">
    <source>
        <dbReference type="ARBA" id="ARBA00022525"/>
    </source>
</evidence>
<evidence type="ECO:0000256" key="6">
    <source>
        <dbReference type="ARBA" id="ARBA00022638"/>
    </source>
</evidence>
<accession>A0AAD4LTS2</accession>
<organism evidence="13 14">
    <name type="scientific">Multifurca ochricompacta</name>
    <dbReference type="NCBI Taxonomy" id="376703"/>
    <lineage>
        <taxon>Eukaryota</taxon>
        <taxon>Fungi</taxon>
        <taxon>Dikarya</taxon>
        <taxon>Basidiomycota</taxon>
        <taxon>Agaricomycotina</taxon>
        <taxon>Agaricomycetes</taxon>
        <taxon>Russulales</taxon>
        <taxon>Russulaceae</taxon>
        <taxon>Multifurca</taxon>
    </lineage>
</organism>
<dbReference type="InterPro" id="IPR018077">
    <property type="entry name" value="Glyco_hydro_fam25_subgr"/>
</dbReference>
<keyword evidence="14" id="KW-1185">Reference proteome</keyword>
<keyword evidence="7 11" id="KW-0378">Hydrolase</keyword>
<dbReference type="CDD" id="cd06412">
    <property type="entry name" value="GH25_CH-type"/>
    <property type="match status" value="1"/>
</dbReference>
<dbReference type="InterPro" id="IPR017853">
    <property type="entry name" value="GH"/>
</dbReference>
<dbReference type="GO" id="GO:0016998">
    <property type="term" value="P:cell wall macromolecule catabolic process"/>
    <property type="evidence" value="ECO:0007669"/>
    <property type="project" value="InterPro"/>
</dbReference>
<dbReference type="FunFam" id="3.20.20.80:FF:000060">
    <property type="entry name" value="Lysozyme M1"/>
    <property type="match status" value="1"/>
</dbReference>
<keyword evidence="6" id="KW-0081">Bacteriolytic enzyme</keyword>
<evidence type="ECO:0000256" key="3">
    <source>
        <dbReference type="ARBA" id="ARBA00010646"/>
    </source>
</evidence>
<dbReference type="AlphaFoldDB" id="A0AAD4LTS2"/>
<evidence type="ECO:0000313" key="13">
    <source>
        <dbReference type="EMBL" id="KAI0290542.1"/>
    </source>
</evidence>
<dbReference type="InterPro" id="IPR002053">
    <property type="entry name" value="Glyco_hydro_25"/>
</dbReference>
<dbReference type="PANTHER" id="PTHR34135">
    <property type="entry name" value="LYSOZYME"/>
    <property type="match status" value="1"/>
</dbReference>
<reference evidence="13" key="1">
    <citation type="journal article" date="2022" name="New Phytol.">
        <title>Evolutionary transition to the ectomycorrhizal habit in the genomes of a hyperdiverse lineage of mushroom-forming fungi.</title>
        <authorList>
            <person name="Looney B."/>
            <person name="Miyauchi S."/>
            <person name="Morin E."/>
            <person name="Drula E."/>
            <person name="Courty P.E."/>
            <person name="Kohler A."/>
            <person name="Kuo A."/>
            <person name="LaButti K."/>
            <person name="Pangilinan J."/>
            <person name="Lipzen A."/>
            <person name="Riley R."/>
            <person name="Andreopoulos W."/>
            <person name="He G."/>
            <person name="Johnson J."/>
            <person name="Nolan M."/>
            <person name="Tritt A."/>
            <person name="Barry K.W."/>
            <person name="Grigoriev I.V."/>
            <person name="Nagy L.G."/>
            <person name="Hibbett D."/>
            <person name="Henrissat B."/>
            <person name="Matheny P.B."/>
            <person name="Labbe J."/>
            <person name="Martin F.M."/>
        </authorList>
    </citation>
    <scope>NUCLEOTIDE SEQUENCE</scope>
    <source>
        <strain evidence="13">BPL690</strain>
    </source>
</reference>
<dbReference type="GO" id="GO:0042742">
    <property type="term" value="P:defense response to bacterium"/>
    <property type="evidence" value="ECO:0007669"/>
    <property type="project" value="UniProtKB-KW"/>
</dbReference>
<evidence type="ECO:0000256" key="1">
    <source>
        <dbReference type="ARBA" id="ARBA00000632"/>
    </source>
</evidence>
<dbReference type="PANTHER" id="PTHR34135:SF2">
    <property type="entry name" value="LYSOZYME"/>
    <property type="match status" value="1"/>
</dbReference>
<dbReference type="InterPro" id="IPR008270">
    <property type="entry name" value="Glyco_hydro_25_AS"/>
</dbReference>
<dbReference type="GO" id="GO:0009253">
    <property type="term" value="P:peptidoglycan catabolic process"/>
    <property type="evidence" value="ECO:0007669"/>
    <property type="project" value="InterPro"/>
</dbReference>
<comment type="caution">
    <text evidence="13">The sequence shown here is derived from an EMBL/GenBank/DDBJ whole genome shotgun (WGS) entry which is preliminary data.</text>
</comment>
<keyword evidence="5" id="KW-0929">Antimicrobial</keyword>
<comment type="function">
    <text evidence="10">This enzyme has both lysozyme (acetylmuramidase) and diacetylmuramidase activities.</text>
</comment>
<evidence type="ECO:0000256" key="5">
    <source>
        <dbReference type="ARBA" id="ARBA00022529"/>
    </source>
</evidence>
<dbReference type="GO" id="GO:0005576">
    <property type="term" value="C:extracellular region"/>
    <property type="evidence" value="ECO:0007669"/>
    <property type="project" value="UniProtKB-SubCell"/>
</dbReference>
<dbReference type="EC" id="3.2.1.17" evidence="11"/>
<dbReference type="PROSITE" id="PS00953">
    <property type="entry name" value="GLYCOSYL_HYDROL_F25_1"/>
    <property type="match status" value="1"/>
</dbReference>
<dbReference type="GO" id="GO:0031640">
    <property type="term" value="P:killing of cells of another organism"/>
    <property type="evidence" value="ECO:0007669"/>
    <property type="project" value="UniProtKB-KW"/>
</dbReference>
<evidence type="ECO:0000256" key="11">
    <source>
        <dbReference type="RuleBase" id="RU361176"/>
    </source>
</evidence>
<evidence type="ECO:0000256" key="2">
    <source>
        <dbReference type="ARBA" id="ARBA00004613"/>
    </source>
</evidence>
<keyword evidence="9 11" id="KW-0326">Glycosidase</keyword>
<proteinExistence type="inferred from homology"/>
<evidence type="ECO:0000256" key="7">
    <source>
        <dbReference type="ARBA" id="ARBA00022801"/>
    </source>
</evidence>
<comment type="catalytic activity">
    <reaction evidence="1 11">
        <text>Hydrolysis of (1-&gt;4)-beta-linkages between N-acetylmuramic acid and N-acetyl-D-glucosamine residues in a peptidoglycan and between N-acetyl-D-glucosamine residues in chitodextrins.</text>
        <dbReference type="EC" id="3.2.1.17"/>
    </reaction>
</comment>
<dbReference type="SMART" id="SM00641">
    <property type="entry name" value="Glyco_25"/>
    <property type="match status" value="1"/>
</dbReference>
<dbReference type="Proteomes" id="UP001203297">
    <property type="component" value="Unassembled WGS sequence"/>
</dbReference>
<dbReference type="GO" id="GO:0016052">
    <property type="term" value="P:carbohydrate catabolic process"/>
    <property type="evidence" value="ECO:0007669"/>
    <property type="project" value="TreeGrafter"/>
</dbReference>
<dbReference type="EMBL" id="WTXG01000214">
    <property type="protein sequence ID" value="KAI0290542.1"/>
    <property type="molecule type" value="Genomic_DNA"/>
</dbReference>
<evidence type="ECO:0000313" key="14">
    <source>
        <dbReference type="Proteomes" id="UP001203297"/>
    </source>
</evidence>
<evidence type="ECO:0000256" key="8">
    <source>
        <dbReference type="ARBA" id="ARBA00023157"/>
    </source>
</evidence>
<name>A0AAD4LTS2_9AGAM</name>
<gene>
    <name evidence="13" type="ORF">B0F90DRAFT_1824926</name>
</gene>
<protein>
    <recommendedName>
        <fullName evidence="11">Lysozyme</fullName>
        <ecNumber evidence="11">3.2.1.17</ecNumber>
    </recommendedName>
</protein>
<dbReference type="PROSITE" id="PS51904">
    <property type="entry name" value="GLYCOSYL_HYDROL_F25_2"/>
    <property type="match status" value="1"/>
</dbReference>
<comment type="subcellular location">
    <subcellularLocation>
        <location evidence="2">Secreted</location>
    </subcellularLocation>
</comment>
<keyword evidence="8" id="KW-1015">Disulfide bond</keyword>
<dbReference type="Pfam" id="PF01183">
    <property type="entry name" value="Glyco_hydro_25"/>
    <property type="match status" value="1"/>
</dbReference>
<sequence length="230" mass="24196">MRSFFTVLALSLLSAASTASATPLVKRAGPQGIDVSHYQGSIDWATVASQGVAWAYIKATEGTTFIDPLFSQNYIGATNNGIIRGAYHFAHPDTSSGATQANYFLAHGGGWSGDGITLPGAIDLEGTCYGLTAAQMVSWIQDFSDTYQASTTRYPAIYTTTSWWASCTGNSAAFASTNPLWIAHWASTIGTLPAGWGSTTFWQYADSGPYPGDQDLFNGDAAGLSSIALG</sequence>
<dbReference type="GO" id="GO:0003796">
    <property type="term" value="F:lysozyme activity"/>
    <property type="evidence" value="ECO:0007669"/>
    <property type="project" value="UniProtKB-EC"/>
</dbReference>
<comment type="similarity">
    <text evidence="3 11">Belongs to the glycosyl hydrolase 25 family.</text>
</comment>
<dbReference type="SUPFAM" id="SSF51445">
    <property type="entry name" value="(Trans)glycosidases"/>
    <property type="match status" value="1"/>
</dbReference>
<evidence type="ECO:0000256" key="12">
    <source>
        <dbReference type="SAM" id="SignalP"/>
    </source>
</evidence>
<evidence type="ECO:0000256" key="10">
    <source>
        <dbReference type="ARBA" id="ARBA00055588"/>
    </source>
</evidence>
<feature type="chain" id="PRO_5041909991" description="Lysozyme" evidence="12">
    <location>
        <begin position="22"/>
        <end position="230"/>
    </location>
</feature>
<keyword evidence="12" id="KW-0732">Signal</keyword>
<dbReference type="Gene3D" id="3.20.20.80">
    <property type="entry name" value="Glycosidases"/>
    <property type="match status" value="1"/>
</dbReference>
<evidence type="ECO:0000256" key="9">
    <source>
        <dbReference type="ARBA" id="ARBA00023295"/>
    </source>
</evidence>
<feature type="signal peptide" evidence="12">
    <location>
        <begin position="1"/>
        <end position="21"/>
    </location>
</feature>
<keyword evidence="4" id="KW-0964">Secreted</keyword>